<dbReference type="AlphaFoldDB" id="A0A0F9AZK4"/>
<evidence type="ECO:0000313" key="1">
    <source>
        <dbReference type="EMBL" id="KKK77791.1"/>
    </source>
</evidence>
<sequence>KKLLADMPDDRPVAFRRHSCFWPLYKQDPTVETVVRQSNGDFEQFYPEQWKEAPEILRILVFPGN</sequence>
<gene>
    <name evidence="1" type="ORF">LCGC14_2850060</name>
</gene>
<organism evidence="1">
    <name type="scientific">marine sediment metagenome</name>
    <dbReference type="NCBI Taxonomy" id="412755"/>
    <lineage>
        <taxon>unclassified sequences</taxon>
        <taxon>metagenomes</taxon>
        <taxon>ecological metagenomes</taxon>
    </lineage>
</organism>
<accession>A0A0F9AZK4</accession>
<feature type="non-terminal residue" evidence="1">
    <location>
        <position position="1"/>
    </location>
</feature>
<dbReference type="EMBL" id="LAZR01054786">
    <property type="protein sequence ID" value="KKK77791.1"/>
    <property type="molecule type" value="Genomic_DNA"/>
</dbReference>
<protein>
    <submittedName>
        <fullName evidence="1">Uncharacterized protein</fullName>
    </submittedName>
</protein>
<reference evidence="1" key="1">
    <citation type="journal article" date="2015" name="Nature">
        <title>Complex archaea that bridge the gap between prokaryotes and eukaryotes.</title>
        <authorList>
            <person name="Spang A."/>
            <person name="Saw J.H."/>
            <person name="Jorgensen S.L."/>
            <person name="Zaremba-Niedzwiedzka K."/>
            <person name="Martijn J."/>
            <person name="Lind A.E."/>
            <person name="van Eijk R."/>
            <person name="Schleper C."/>
            <person name="Guy L."/>
            <person name="Ettema T.J."/>
        </authorList>
    </citation>
    <scope>NUCLEOTIDE SEQUENCE</scope>
</reference>
<comment type="caution">
    <text evidence="1">The sequence shown here is derived from an EMBL/GenBank/DDBJ whole genome shotgun (WGS) entry which is preliminary data.</text>
</comment>
<name>A0A0F9AZK4_9ZZZZ</name>
<proteinExistence type="predicted"/>